<proteinExistence type="predicted"/>
<name>A0A9P5N354_9AGAM</name>
<dbReference type="AlphaFoldDB" id="A0A9P5N354"/>
<sequence>GFFCVARGNRLCVNKPSRIPGPGATAATTGTWYAYYDTTVSCMNDSFASAELRVYSPPSEVIHPAGSIAFVIRKAFIQMGQNHTLINVSHMHVVPSDVSSPDYQDKAPSFHHSFISSIGSVCSEHTVLPDHSCVFPVAVLEYVQDQ</sequence>
<protein>
    <submittedName>
        <fullName evidence="1">Uncharacterized protein</fullName>
    </submittedName>
</protein>
<reference evidence="1" key="2">
    <citation type="journal article" date="2020" name="Nat. Commun.">
        <title>Large-scale genome sequencing of mycorrhizal fungi provides insights into the early evolution of symbiotic traits.</title>
        <authorList>
            <person name="Miyauchi S."/>
            <person name="Kiss E."/>
            <person name="Kuo A."/>
            <person name="Drula E."/>
            <person name="Kohler A."/>
            <person name="Sanchez-Garcia M."/>
            <person name="Morin E."/>
            <person name="Andreopoulos B."/>
            <person name="Barry K.W."/>
            <person name="Bonito G."/>
            <person name="Buee M."/>
            <person name="Carver A."/>
            <person name="Chen C."/>
            <person name="Cichocki N."/>
            <person name="Clum A."/>
            <person name="Culley D."/>
            <person name="Crous P.W."/>
            <person name="Fauchery L."/>
            <person name="Girlanda M."/>
            <person name="Hayes R.D."/>
            <person name="Keri Z."/>
            <person name="LaButti K."/>
            <person name="Lipzen A."/>
            <person name="Lombard V."/>
            <person name="Magnuson J."/>
            <person name="Maillard F."/>
            <person name="Murat C."/>
            <person name="Nolan M."/>
            <person name="Ohm R.A."/>
            <person name="Pangilinan J."/>
            <person name="Pereira M.F."/>
            <person name="Perotto S."/>
            <person name="Peter M."/>
            <person name="Pfister S."/>
            <person name="Riley R."/>
            <person name="Sitrit Y."/>
            <person name="Stielow J.B."/>
            <person name="Szollosi G."/>
            <person name="Zifcakova L."/>
            <person name="Stursova M."/>
            <person name="Spatafora J.W."/>
            <person name="Tedersoo L."/>
            <person name="Vaario L.M."/>
            <person name="Yamada A."/>
            <person name="Yan M."/>
            <person name="Wang P."/>
            <person name="Xu J."/>
            <person name="Bruns T."/>
            <person name="Baldrian P."/>
            <person name="Vilgalys R."/>
            <person name="Dunand C."/>
            <person name="Henrissat B."/>
            <person name="Grigoriev I.V."/>
            <person name="Hibbett D."/>
            <person name="Nagy L.G."/>
            <person name="Martin F.M."/>
        </authorList>
    </citation>
    <scope>NUCLEOTIDE SEQUENCE</scope>
    <source>
        <strain evidence="1">Prilba</strain>
    </source>
</reference>
<comment type="caution">
    <text evidence="1">The sequence shown here is derived from an EMBL/GenBank/DDBJ whole genome shotgun (WGS) entry which is preliminary data.</text>
</comment>
<dbReference type="OrthoDB" id="2966751at2759"/>
<keyword evidence="2" id="KW-1185">Reference proteome</keyword>
<dbReference type="Proteomes" id="UP000759537">
    <property type="component" value="Unassembled WGS sequence"/>
</dbReference>
<feature type="non-terminal residue" evidence="1">
    <location>
        <position position="146"/>
    </location>
</feature>
<reference evidence="1" key="1">
    <citation type="submission" date="2019-10" db="EMBL/GenBank/DDBJ databases">
        <authorList>
            <consortium name="DOE Joint Genome Institute"/>
            <person name="Kuo A."/>
            <person name="Miyauchi S."/>
            <person name="Kiss E."/>
            <person name="Drula E."/>
            <person name="Kohler A."/>
            <person name="Sanchez-Garcia M."/>
            <person name="Andreopoulos B."/>
            <person name="Barry K.W."/>
            <person name="Bonito G."/>
            <person name="Buee M."/>
            <person name="Carver A."/>
            <person name="Chen C."/>
            <person name="Cichocki N."/>
            <person name="Clum A."/>
            <person name="Culley D."/>
            <person name="Crous P.W."/>
            <person name="Fauchery L."/>
            <person name="Girlanda M."/>
            <person name="Hayes R."/>
            <person name="Keri Z."/>
            <person name="LaButti K."/>
            <person name="Lipzen A."/>
            <person name="Lombard V."/>
            <person name="Magnuson J."/>
            <person name="Maillard F."/>
            <person name="Morin E."/>
            <person name="Murat C."/>
            <person name="Nolan M."/>
            <person name="Ohm R."/>
            <person name="Pangilinan J."/>
            <person name="Pereira M."/>
            <person name="Perotto S."/>
            <person name="Peter M."/>
            <person name="Riley R."/>
            <person name="Sitrit Y."/>
            <person name="Stielow B."/>
            <person name="Szollosi G."/>
            <person name="Zifcakova L."/>
            <person name="Stursova M."/>
            <person name="Spatafora J.W."/>
            <person name="Tedersoo L."/>
            <person name="Vaario L.-M."/>
            <person name="Yamada A."/>
            <person name="Yan M."/>
            <person name="Wang P."/>
            <person name="Xu J."/>
            <person name="Bruns T."/>
            <person name="Baldrian P."/>
            <person name="Vilgalys R."/>
            <person name="Henrissat B."/>
            <person name="Grigoriev I.V."/>
            <person name="Hibbett D."/>
            <person name="Nagy L.G."/>
            <person name="Martin F.M."/>
        </authorList>
    </citation>
    <scope>NUCLEOTIDE SEQUENCE</scope>
    <source>
        <strain evidence="1">Prilba</strain>
    </source>
</reference>
<accession>A0A9P5N354</accession>
<evidence type="ECO:0000313" key="2">
    <source>
        <dbReference type="Proteomes" id="UP000759537"/>
    </source>
</evidence>
<dbReference type="EMBL" id="WHVB01000003">
    <property type="protein sequence ID" value="KAF8485263.1"/>
    <property type="molecule type" value="Genomic_DNA"/>
</dbReference>
<feature type="non-terminal residue" evidence="1">
    <location>
        <position position="1"/>
    </location>
</feature>
<evidence type="ECO:0000313" key="1">
    <source>
        <dbReference type="EMBL" id="KAF8485263.1"/>
    </source>
</evidence>
<gene>
    <name evidence="1" type="ORF">DFH94DRAFT_598485</name>
</gene>
<organism evidence="1 2">
    <name type="scientific">Russula ochroleuca</name>
    <dbReference type="NCBI Taxonomy" id="152965"/>
    <lineage>
        <taxon>Eukaryota</taxon>
        <taxon>Fungi</taxon>
        <taxon>Dikarya</taxon>
        <taxon>Basidiomycota</taxon>
        <taxon>Agaricomycotina</taxon>
        <taxon>Agaricomycetes</taxon>
        <taxon>Russulales</taxon>
        <taxon>Russulaceae</taxon>
        <taxon>Russula</taxon>
    </lineage>
</organism>